<dbReference type="UniPathway" id="UPA00277">
    <property type="reaction ID" value="UER00407"/>
</dbReference>
<comment type="similarity">
    <text evidence="8">Belongs to the ribF family.</text>
</comment>
<dbReference type="OrthoDB" id="9803667at2"/>
<dbReference type="HOGENOM" id="CLU_048437_0_2_7"/>
<dbReference type="GO" id="GO:0003919">
    <property type="term" value="F:FMN adenylyltransferase activity"/>
    <property type="evidence" value="ECO:0007669"/>
    <property type="project" value="UniProtKB-UniRule"/>
</dbReference>
<keyword evidence="2 8" id="KW-0285">Flavoprotein</keyword>
<comment type="catalytic activity">
    <reaction evidence="8">
        <text>FMN + ATP + H(+) = FAD + diphosphate</text>
        <dbReference type="Rhea" id="RHEA:17237"/>
        <dbReference type="ChEBI" id="CHEBI:15378"/>
        <dbReference type="ChEBI" id="CHEBI:30616"/>
        <dbReference type="ChEBI" id="CHEBI:33019"/>
        <dbReference type="ChEBI" id="CHEBI:57692"/>
        <dbReference type="ChEBI" id="CHEBI:58210"/>
        <dbReference type="EC" id="2.7.7.2"/>
    </reaction>
</comment>
<name>Q7VIT6_HELHP</name>
<dbReference type="PIRSF" id="PIRSF004491">
    <property type="entry name" value="FAD_Synth"/>
    <property type="match status" value="1"/>
</dbReference>
<dbReference type="eggNOG" id="COG0196">
    <property type="taxonomic scope" value="Bacteria"/>
</dbReference>
<accession>Q7VIT6</accession>
<dbReference type="STRING" id="235279.HH_0518"/>
<dbReference type="GO" id="GO:0005524">
    <property type="term" value="F:ATP binding"/>
    <property type="evidence" value="ECO:0007669"/>
    <property type="project" value="UniProtKB-UniRule"/>
</dbReference>
<dbReference type="InterPro" id="IPR002606">
    <property type="entry name" value="Riboflavin_kinase_bac"/>
</dbReference>
<comment type="function">
    <text evidence="1">Catalyzes the phosphorylation of riboflavin to FMN followed by the adenylation of FMN to FAD.</text>
</comment>
<keyword evidence="5 8" id="KW-0547">Nucleotide-binding</keyword>
<dbReference type="InterPro" id="IPR014729">
    <property type="entry name" value="Rossmann-like_a/b/a_fold"/>
</dbReference>
<evidence type="ECO:0000313" key="11">
    <source>
        <dbReference type="Proteomes" id="UP000002495"/>
    </source>
</evidence>
<keyword evidence="8" id="KW-0274">FAD</keyword>
<evidence type="ECO:0000256" key="4">
    <source>
        <dbReference type="ARBA" id="ARBA00022679"/>
    </source>
</evidence>
<gene>
    <name evidence="10" type="primary">ribF</name>
    <name evidence="10" type="ordered locus">HH_0518</name>
</gene>
<evidence type="ECO:0000256" key="6">
    <source>
        <dbReference type="ARBA" id="ARBA00022840"/>
    </source>
</evidence>
<dbReference type="KEGG" id="hhe:HH_0518"/>
<organism evidence="10 11">
    <name type="scientific">Helicobacter hepaticus (strain ATCC 51449 / 3B1)</name>
    <dbReference type="NCBI Taxonomy" id="235279"/>
    <lineage>
        <taxon>Bacteria</taxon>
        <taxon>Pseudomonadati</taxon>
        <taxon>Campylobacterota</taxon>
        <taxon>Epsilonproteobacteria</taxon>
        <taxon>Campylobacterales</taxon>
        <taxon>Helicobacteraceae</taxon>
        <taxon>Helicobacter</taxon>
    </lineage>
</organism>
<dbReference type="InterPro" id="IPR015865">
    <property type="entry name" value="Riboflavin_kinase_bac/euk"/>
</dbReference>
<dbReference type="Gene3D" id="2.40.30.30">
    <property type="entry name" value="Riboflavin kinase-like"/>
    <property type="match status" value="1"/>
</dbReference>
<evidence type="ECO:0000256" key="1">
    <source>
        <dbReference type="ARBA" id="ARBA00002121"/>
    </source>
</evidence>
<evidence type="ECO:0000256" key="2">
    <source>
        <dbReference type="ARBA" id="ARBA00022630"/>
    </source>
</evidence>
<dbReference type="AlphaFoldDB" id="Q7VIT6"/>
<protein>
    <recommendedName>
        <fullName evidence="8">Riboflavin biosynthesis protein</fullName>
    </recommendedName>
    <domain>
        <recommendedName>
            <fullName evidence="8">Riboflavin kinase</fullName>
            <ecNumber evidence="8">2.7.1.26</ecNumber>
        </recommendedName>
        <alternativeName>
            <fullName evidence="8">Flavokinase</fullName>
        </alternativeName>
    </domain>
    <domain>
        <recommendedName>
            <fullName evidence="8">FMN adenylyltransferase</fullName>
            <ecNumber evidence="8">2.7.7.2</ecNumber>
        </recommendedName>
        <alternativeName>
            <fullName evidence="8">FAD pyrophosphorylase</fullName>
        </alternativeName>
        <alternativeName>
            <fullName evidence="8">FAD synthase</fullName>
        </alternativeName>
    </domain>
</protein>
<evidence type="ECO:0000256" key="7">
    <source>
        <dbReference type="ARBA" id="ARBA00047880"/>
    </source>
</evidence>
<proteinExistence type="inferred from homology"/>
<dbReference type="Gene3D" id="3.40.50.620">
    <property type="entry name" value="HUPs"/>
    <property type="match status" value="1"/>
</dbReference>
<dbReference type="GO" id="GO:0008531">
    <property type="term" value="F:riboflavin kinase activity"/>
    <property type="evidence" value="ECO:0007669"/>
    <property type="project" value="UniProtKB-UniRule"/>
</dbReference>
<keyword evidence="8 10" id="KW-0418">Kinase</keyword>
<evidence type="ECO:0000256" key="3">
    <source>
        <dbReference type="ARBA" id="ARBA00022643"/>
    </source>
</evidence>
<dbReference type="PANTHER" id="PTHR22749">
    <property type="entry name" value="RIBOFLAVIN KINASE/FMN ADENYLYLTRANSFERASE"/>
    <property type="match status" value="1"/>
</dbReference>
<dbReference type="InterPro" id="IPR023465">
    <property type="entry name" value="Riboflavin_kinase_dom_sf"/>
</dbReference>
<evidence type="ECO:0000313" key="10">
    <source>
        <dbReference type="EMBL" id="AAP77115.1"/>
    </source>
</evidence>
<keyword evidence="4 8" id="KW-0808">Transferase</keyword>
<comment type="pathway">
    <text evidence="8">Cofactor biosynthesis; FMN biosynthesis; FMN from riboflavin (ATP route): step 1/1.</text>
</comment>
<sequence length="286" mass="32591">MKNFLSMCSDKEVQSLALGKFDGMHLAHKELFKHLDKKGALLCIEGKFDDMCLTPSKEQYSPCALIYVAFEEISHWSGEKFITILKEKFPSLKRLVVGYDFHFGKNRAFSASDLCHLFAGEVVIMPEYRINGVGVHSSLIKEFIRYGDMDMAVAMLGRYYHLQGTIIKGQNLGSKRLYPTINIQTRGYVIPQEGVYASFTKVNEKIMPSVCFVGHRLSTDRHFSIESHILDKEIVCESDMASICFVRKIRDNQSFSDLNLLKERITQDIITSKVILSAAQMIYVDM</sequence>
<evidence type="ECO:0000256" key="8">
    <source>
        <dbReference type="PIRNR" id="PIRNR004491"/>
    </source>
</evidence>
<feature type="domain" description="Riboflavin kinase" evidence="9">
    <location>
        <begin position="155"/>
        <end position="277"/>
    </location>
</feature>
<dbReference type="SUPFAM" id="SSF82114">
    <property type="entry name" value="Riboflavin kinase-like"/>
    <property type="match status" value="1"/>
</dbReference>
<dbReference type="GO" id="GO:0006747">
    <property type="term" value="P:FAD biosynthetic process"/>
    <property type="evidence" value="ECO:0007669"/>
    <property type="project" value="UniProtKB-UniRule"/>
</dbReference>
<dbReference type="UniPathway" id="UPA00276">
    <property type="reaction ID" value="UER00406"/>
</dbReference>
<keyword evidence="3 8" id="KW-0288">FMN</keyword>
<dbReference type="EC" id="2.7.1.26" evidence="8"/>
<keyword evidence="8 10" id="KW-0548">Nucleotidyltransferase</keyword>
<evidence type="ECO:0000256" key="5">
    <source>
        <dbReference type="ARBA" id="ARBA00022741"/>
    </source>
</evidence>
<keyword evidence="11" id="KW-1185">Reference proteome</keyword>
<dbReference type="NCBIfam" id="NF004162">
    <property type="entry name" value="PRK05627.1-5"/>
    <property type="match status" value="1"/>
</dbReference>
<keyword evidence="6 8" id="KW-0067">ATP-binding</keyword>
<dbReference type="PANTHER" id="PTHR22749:SF6">
    <property type="entry name" value="RIBOFLAVIN KINASE"/>
    <property type="match status" value="1"/>
</dbReference>
<comment type="pathway">
    <text evidence="8">Cofactor biosynthesis; FAD biosynthesis; FAD from FMN: step 1/1.</text>
</comment>
<dbReference type="GO" id="GO:0009398">
    <property type="term" value="P:FMN biosynthetic process"/>
    <property type="evidence" value="ECO:0007669"/>
    <property type="project" value="UniProtKB-UniRule"/>
</dbReference>
<dbReference type="Pfam" id="PF01687">
    <property type="entry name" value="Flavokinase"/>
    <property type="match status" value="1"/>
</dbReference>
<dbReference type="EMBL" id="AE017125">
    <property type="protein sequence ID" value="AAP77115.1"/>
    <property type="molecule type" value="Genomic_DNA"/>
</dbReference>
<dbReference type="EC" id="2.7.7.2" evidence="8"/>
<dbReference type="GO" id="GO:0009231">
    <property type="term" value="P:riboflavin biosynthetic process"/>
    <property type="evidence" value="ECO:0007669"/>
    <property type="project" value="InterPro"/>
</dbReference>
<dbReference type="SMART" id="SM00904">
    <property type="entry name" value="Flavokinase"/>
    <property type="match status" value="1"/>
</dbReference>
<dbReference type="InterPro" id="IPR023468">
    <property type="entry name" value="Riboflavin_kinase"/>
</dbReference>
<comment type="catalytic activity">
    <reaction evidence="7 8">
        <text>riboflavin + ATP = FMN + ADP + H(+)</text>
        <dbReference type="Rhea" id="RHEA:14357"/>
        <dbReference type="ChEBI" id="CHEBI:15378"/>
        <dbReference type="ChEBI" id="CHEBI:30616"/>
        <dbReference type="ChEBI" id="CHEBI:57986"/>
        <dbReference type="ChEBI" id="CHEBI:58210"/>
        <dbReference type="ChEBI" id="CHEBI:456216"/>
        <dbReference type="EC" id="2.7.1.26"/>
    </reaction>
</comment>
<dbReference type="SUPFAM" id="SSF52374">
    <property type="entry name" value="Nucleotidylyl transferase"/>
    <property type="match status" value="1"/>
</dbReference>
<dbReference type="Proteomes" id="UP000002495">
    <property type="component" value="Chromosome"/>
</dbReference>
<dbReference type="RefSeq" id="WP_011115360.1">
    <property type="nucleotide sequence ID" value="NC_004917.1"/>
</dbReference>
<evidence type="ECO:0000259" key="9">
    <source>
        <dbReference type="SMART" id="SM00904"/>
    </source>
</evidence>
<reference evidence="10 11" key="1">
    <citation type="journal article" date="2003" name="Proc. Natl. Acad. Sci. U.S.A.">
        <title>The complete genome sequence of the carcinogenic bacterium Helicobacter hepaticus.</title>
        <authorList>
            <person name="Suerbaum S."/>
            <person name="Josenhans C."/>
            <person name="Sterzenbach T."/>
            <person name="Drescher B."/>
            <person name="Brandt P."/>
            <person name="Bell M."/>
            <person name="Droege M."/>
            <person name="Fartmann B."/>
            <person name="Fischer H.-P."/>
            <person name="Ge Z."/>
            <person name="Hoerster A."/>
            <person name="Holland R."/>
            <person name="Klein K."/>
            <person name="Koenig J."/>
            <person name="Macko L."/>
            <person name="Mendz G.L."/>
            <person name="Nyakatura G."/>
            <person name="Schauer D.B."/>
            <person name="Shen Z."/>
            <person name="Weber J."/>
            <person name="Frosch M."/>
            <person name="Fox J.G."/>
        </authorList>
    </citation>
    <scope>NUCLEOTIDE SEQUENCE [LARGE SCALE GENOMIC DNA]</scope>
    <source>
        <strain evidence="11">ATCC 51449 / 3B1</strain>
    </source>
</reference>